<sequence length="189" mass="21114">METGSLKVRVDDQVLTDLQKVQKDLLWGEYTELRNQVRHVELVRTNAINFAMLLTSALIAVITLDRAIDRADLGLCLVITGVGLFSAVFSVLYLDRYVRNAARASCVRHELDRLFFSEEGLGLGLSSLRDAGETEYLQHGNAFIDRVKRITFRGVGKVFHDSHLFWIAMPTLILIAGILLTVISASPPE</sequence>
<evidence type="ECO:0008006" key="4">
    <source>
        <dbReference type="Google" id="ProtNLM"/>
    </source>
</evidence>
<feature type="transmembrane region" description="Helical" evidence="1">
    <location>
        <begin position="47"/>
        <end position="64"/>
    </location>
</feature>
<dbReference type="RefSeq" id="WP_369210426.1">
    <property type="nucleotide sequence ID" value="NZ_JBFNXQ010000146.1"/>
</dbReference>
<keyword evidence="1" id="KW-0812">Transmembrane</keyword>
<feature type="transmembrane region" description="Helical" evidence="1">
    <location>
        <begin position="164"/>
        <end position="185"/>
    </location>
</feature>
<comment type="caution">
    <text evidence="2">The sequence shown here is derived from an EMBL/GenBank/DDBJ whole genome shotgun (WGS) entry which is preliminary data.</text>
</comment>
<evidence type="ECO:0000313" key="2">
    <source>
        <dbReference type="EMBL" id="MEX5721627.1"/>
    </source>
</evidence>
<evidence type="ECO:0000256" key="1">
    <source>
        <dbReference type="SAM" id="Phobius"/>
    </source>
</evidence>
<organism evidence="2 3">
    <name type="scientific">Geodermatophilus maliterrae</name>
    <dbReference type="NCBI Taxonomy" id="3162531"/>
    <lineage>
        <taxon>Bacteria</taxon>
        <taxon>Bacillati</taxon>
        <taxon>Actinomycetota</taxon>
        <taxon>Actinomycetes</taxon>
        <taxon>Geodermatophilales</taxon>
        <taxon>Geodermatophilaceae</taxon>
        <taxon>Geodermatophilus</taxon>
    </lineage>
</organism>
<accession>A0ABV3XM09</accession>
<dbReference type="EMBL" id="JBFNXQ010000146">
    <property type="protein sequence ID" value="MEX5721627.1"/>
    <property type="molecule type" value="Genomic_DNA"/>
</dbReference>
<keyword evidence="1" id="KW-0472">Membrane</keyword>
<protein>
    <recommendedName>
        <fullName evidence="4">SMODS and SLOG-associating 2TM effector domain-containing protein</fullName>
    </recommendedName>
</protein>
<keyword evidence="1" id="KW-1133">Transmembrane helix</keyword>
<proteinExistence type="predicted"/>
<evidence type="ECO:0000313" key="3">
    <source>
        <dbReference type="Proteomes" id="UP001560045"/>
    </source>
</evidence>
<keyword evidence="3" id="KW-1185">Reference proteome</keyword>
<reference evidence="2 3" key="1">
    <citation type="submission" date="2024-06" db="EMBL/GenBank/DDBJ databases">
        <title>Draft genome sequence of Geodermatophilus badlandi, a novel member of the Geodermatophilaceae isolated from badland sedimentary rocks in the Red desert, Wyoming, USA.</title>
        <authorList>
            <person name="Ben Tekaya S."/>
            <person name="Nouioui I."/>
            <person name="Flores G.M."/>
            <person name="Shaal M.N."/>
            <person name="Bredoire F."/>
            <person name="Basile F."/>
            <person name="Van Diepen L."/>
            <person name="Ward N.L."/>
        </authorList>
    </citation>
    <scope>NUCLEOTIDE SEQUENCE [LARGE SCALE GENOMIC DNA]</scope>
    <source>
        <strain evidence="2 3">WL48A</strain>
    </source>
</reference>
<gene>
    <name evidence="2" type="ORF">ABQ292_25065</name>
</gene>
<feature type="transmembrane region" description="Helical" evidence="1">
    <location>
        <begin position="73"/>
        <end position="94"/>
    </location>
</feature>
<dbReference type="Proteomes" id="UP001560045">
    <property type="component" value="Unassembled WGS sequence"/>
</dbReference>
<name>A0ABV3XM09_9ACTN</name>